<dbReference type="InterPro" id="IPR011577">
    <property type="entry name" value="Cyt_b561_bac/Ni-Hgenase"/>
</dbReference>
<keyword evidence="10" id="KW-0408">Iron</keyword>
<evidence type="ECO:0000256" key="7">
    <source>
        <dbReference type="ARBA" id="ARBA00022723"/>
    </source>
</evidence>
<evidence type="ECO:0000256" key="2">
    <source>
        <dbReference type="ARBA" id="ARBA00004651"/>
    </source>
</evidence>
<evidence type="ECO:0000256" key="5">
    <source>
        <dbReference type="ARBA" id="ARBA00022617"/>
    </source>
</evidence>
<keyword evidence="7" id="KW-0479">Metal-binding</keyword>
<dbReference type="PANTHER" id="PTHR30529">
    <property type="entry name" value="CYTOCHROME B561"/>
    <property type="match status" value="1"/>
</dbReference>
<dbReference type="EMBL" id="JBHSEL010000117">
    <property type="protein sequence ID" value="MFC4625913.1"/>
    <property type="molecule type" value="Genomic_DNA"/>
</dbReference>
<feature type="transmembrane region" description="Helical" evidence="13">
    <location>
        <begin position="20"/>
        <end position="42"/>
    </location>
</feature>
<feature type="transmembrane region" description="Helical" evidence="13">
    <location>
        <begin position="87"/>
        <end position="111"/>
    </location>
</feature>
<dbReference type="SUPFAM" id="SSF81342">
    <property type="entry name" value="Transmembrane di-heme cytochromes"/>
    <property type="match status" value="1"/>
</dbReference>
<protein>
    <submittedName>
        <fullName evidence="15">Cytochrome b</fullName>
    </submittedName>
</protein>
<comment type="similarity">
    <text evidence="12">Belongs to the cytochrome b561 family.</text>
</comment>
<proteinExistence type="inferred from homology"/>
<dbReference type="PANTHER" id="PTHR30529:SF1">
    <property type="entry name" value="CYTOCHROME B561 HOMOLOG 2"/>
    <property type="match status" value="1"/>
</dbReference>
<evidence type="ECO:0000256" key="13">
    <source>
        <dbReference type="SAM" id="Phobius"/>
    </source>
</evidence>
<evidence type="ECO:0000256" key="10">
    <source>
        <dbReference type="ARBA" id="ARBA00023004"/>
    </source>
</evidence>
<keyword evidence="11 13" id="KW-0472">Membrane</keyword>
<keyword evidence="5" id="KW-0349">Heme</keyword>
<comment type="caution">
    <text evidence="15">The sequence shown here is derived from an EMBL/GenBank/DDBJ whole genome shotgun (WGS) entry which is preliminary data.</text>
</comment>
<comment type="cofactor">
    <cofactor evidence="1">
        <name>heme b</name>
        <dbReference type="ChEBI" id="CHEBI:60344"/>
    </cofactor>
</comment>
<feature type="transmembrane region" description="Helical" evidence="13">
    <location>
        <begin position="147"/>
        <end position="170"/>
    </location>
</feature>
<reference evidence="16" key="1">
    <citation type="journal article" date="2019" name="Int. J. Syst. Evol. Microbiol.">
        <title>The Global Catalogue of Microorganisms (GCM) 10K type strain sequencing project: providing services to taxonomists for standard genome sequencing and annotation.</title>
        <authorList>
            <consortium name="The Broad Institute Genomics Platform"/>
            <consortium name="The Broad Institute Genome Sequencing Center for Infectious Disease"/>
            <person name="Wu L."/>
            <person name="Ma J."/>
        </authorList>
    </citation>
    <scope>NUCLEOTIDE SEQUENCE [LARGE SCALE GENOMIC DNA]</scope>
    <source>
        <strain evidence="16">CGMCC 1.15731</strain>
    </source>
</reference>
<evidence type="ECO:0000256" key="8">
    <source>
        <dbReference type="ARBA" id="ARBA00022982"/>
    </source>
</evidence>
<dbReference type="RefSeq" id="WP_374833556.1">
    <property type="nucleotide sequence ID" value="NZ_JBHEEZ010000027.1"/>
</dbReference>
<dbReference type="InterPro" id="IPR016174">
    <property type="entry name" value="Di-haem_cyt_TM"/>
</dbReference>
<feature type="transmembrane region" description="Helical" evidence="13">
    <location>
        <begin position="54"/>
        <end position="75"/>
    </location>
</feature>
<evidence type="ECO:0000256" key="4">
    <source>
        <dbReference type="ARBA" id="ARBA00022475"/>
    </source>
</evidence>
<evidence type="ECO:0000313" key="15">
    <source>
        <dbReference type="EMBL" id="MFC4625913.1"/>
    </source>
</evidence>
<accession>A0ABV9H658</accession>
<evidence type="ECO:0000313" key="16">
    <source>
        <dbReference type="Proteomes" id="UP001596042"/>
    </source>
</evidence>
<keyword evidence="8" id="KW-0249">Electron transport</keyword>
<keyword evidence="16" id="KW-1185">Reference proteome</keyword>
<name>A0ABV9H658_9HYPH</name>
<evidence type="ECO:0000256" key="11">
    <source>
        <dbReference type="ARBA" id="ARBA00023136"/>
    </source>
</evidence>
<keyword evidence="3" id="KW-0813">Transport</keyword>
<feature type="domain" description="Cytochrome b561 bacterial/Ni-hydrogenase" evidence="14">
    <location>
        <begin position="14"/>
        <end position="179"/>
    </location>
</feature>
<evidence type="ECO:0000256" key="9">
    <source>
        <dbReference type="ARBA" id="ARBA00022989"/>
    </source>
</evidence>
<evidence type="ECO:0000256" key="1">
    <source>
        <dbReference type="ARBA" id="ARBA00001970"/>
    </source>
</evidence>
<evidence type="ECO:0000256" key="12">
    <source>
        <dbReference type="ARBA" id="ARBA00037975"/>
    </source>
</evidence>
<dbReference type="Proteomes" id="UP001596042">
    <property type="component" value="Unassembled WGS sequence"/>
</dbReference>
<gene>
    <name evidence="15" type="ORF">ACFO1V_11960</name>
</gene>
<sequence length="185" mass="20812">MRDKSTIWDSPTSFGSVSRAFHWVMALMLFWQFASVILRAVAKDTAVYKLFWSAHFQLGFAILVLAILRSIWGFANLSRRPQLEGVTGMLATLVHLLIYGLMLAVPFVALLRNYANDRGFSFLGIQIFGQTGMKNSELALVGNWHGFMGWVLLVLVVGHVAMALIHHFVLRDNTLRYMAGPRQAV</sequence>
<evidence type="ECO:0000256" key="3">
    <source>
        <dbReference type="ARBA" id="ARBA00022448"/>
    </source>
</evidence>
<evidence type="ECO:0000259" key="14">
    <source>
        <dbReference type="Pfam" id="PF01292"/>
    </source>
</evidence>
<dbReference type="Pfam" id="PF01292">
    <property type="entry name" value="Ni_hydr_CYTB"/>
    <property type="match status" value="1"/>
</dbReference>
<keyword evidence="9 13" id="KW-1133">Transmembrane helix</keyword>
<keyword evidence="4" id="KW-1003">Cell membrane</keyword>
<evidence type="ECO:0000256" key="6">
    <source>
        <dbReference type="ARBA" id="ARBA00022692"/>
    </source>
</evidence>
<organism evidence="15 16">
    <name type="scientific">Daeguia caeni</name>
    <dbReference type="NCBI Taxonomy" id="439612"/>
    <lineage>
        <taxon>Bacteria</taxon>
        <taxon>Pseudomonadati</taxon>
        <taxon>Pseudomonadota</taxon>
        <taxon>Alphaproteobacteria</taxon>
        <taxon>Hyphomicrobiales</taxon>
        <taxon>Brucellaceae</taxon>
        <taxon>Daeguia</taxon>
    </lineage>
</organism>
<dbReference type="InterPro" id="IPR052168">
    <property type="entry name" value="Cytochrome_b561_oxidase"/>
</dbReference>
<comment type="subcellular location">
    <subcellularLocation>
        <location evidence="2">Cell membrane</location>
        <topology evidence="2">Multi-pass membrane protein</topology>
    </subcellularLocation>
</comment>
<keyword evidence="6 13" id="KW-0812">Transmembrane</keyword>